<evidence type="ECO:0000313" key="2">
    <source>
        <dbReference type="EMBL" id="VVC92265.1"/>
    </source>
</evidence>
<keyword evidence="1" id="KW-0472">Membrane</keyword>
<sequence>MRNNKRMEQHGDLYSRYLKIFIVVACYWVVSIATVFVNKSLLSGKEVALDAPLFITWFQCIVSFSICFTLSRTGGIPGVFQFPKGSPWSFDVIKKV</sequence>
<gene>
    <name evidence="2" type="ORF">LSINAPIS_LOCUS4751</name>
</gene>
<name>A0A5E4Q5D2_9NEOP</name>
<keyword evidence="3" id="KW-1185">Reference proteome</keyword>
<organism evidence="2 3">
    <name type="scientific">Leptidea sinapis</name>
    <dbReference type="NCBI Taxonomy" id="189913"/>
    <lineage>
        <taxon>Eukaryota</taxon>
        <taxon>Metazoa</taxon>
        <taxon>Ecdysozoa</taxon>
        <taxon>Arthropoda</taxon>
        <taxon>Hexapoda</taxon>
        <taxon>Insecta</taxon>
        <taxon>Pterygota</taxon>
        <taxon>Neoptera</taxon>
        <taxon>Endopterygota</taxon>
        <taxon>Lepidoptera</taxon>
        <taxon>Glossata</taxon>
        <taxon>Ditrysia</taxon>
        <taxon>Papilionoidea</taxon>
        <taxon>Pieridae</taxon>
        <taxon>Dismorphiinae</taxon>
        <taxon>Leptidea</taxon>
    </lineage>
</organism>
<dbReference type="AlphaFoldDB" id="A0A5E4Q5D2"/>
<feature type="transmembrane region" description="Helical" evidence="1">
    <location>
        <begin position="20"/>
        <end position="41"/>
    </location>
</feature>
<keyword evidence="1" id="KW-0812">Transmembrane</keyword>
<feature type="transmembrane region" description="Helical" evidence="1">
    <location>
        <begin position="53"/>
        <end position="71"/>
    </location>
</feature>
<evidence type="ECO:0000256" key="1">
    <source>
        <dbReference type="SAM" id="Phobius"/>
    </source>
</evidence>
<reference evidence="2 3" key="1">
    <citation type="submission" date="2017-07" db="EMBL/GenBank/DDBJ databases">
        <authorList>
            <person name="Talla V."/>
            <person name="Backstrom N."/>
        </authorList>
    </citation>
    <scope>NUCLEOTIDE SEQUENCE [LARGE SCALE GENOMIC DNA]</scope>
</reference>
<keyword evidence="1" id="KW-1133">Transmembrane helix</keyword>
<accession>A0A5E4Q5D2</accession>
<dbReference type="EMBL" id="FZQP02001249">
    <property type="protein sequence ID" value="VVC92265.1"/>
    <property type="molecule type" value="Genomic_DNA"/>
</dbReference>
<evidence type="ECO:0000313" key="3">
    <source>
        <dbReference type="Proteomes" id="UP000324832"/>
    </source>
</evidence>
<dbReference type="Proteomes" id="UP000324832">
    <property type="component" value="Unassembled WGS sequence"/>
</dbReference>
<protein>
    <submittedName>
        <fullName evidence="2">Uncharacterized protein</fullName>
    </submittedName>
</protein>
<proteinExistence type="predicted"/>